<accession>A0AAE2W0M6</accession>
<comment type="caution">
    <text evidence="1">The sequence shown here is derived from an EMBL/GenBank/DDBJ whole genome shotgun (WGS) entry which is preliminary data.</text>
</comment>
<dbReference type="InterPro" id="IPR006311">
    <property type="entry name" value="TAT_signal"/>
</dbReference>
<dbReference type="EMBL" id="JAFBRM010000003">
    <property type="protein sequence ID" value="MBM1714832.1"/>
    <property type="molecule type" value="Genomic_DNA"/>
</dbReference>
<evidence type="ECO:0000313" key="1">
    <source>
        <dbReference type="EMBL" id="MBM1714832.1"/>
    </source>
</evidence>
<evidence type="ECO:0000313" key="2">
    <source>
        <dbReference type="Proteomes" id="UP000732193"/>
    </source>
</evidence>
<dbReference type="PANTHER" id="PTHR43737:SF1">
    <property type="entry name" value="DUF1501 DOMAIN-CONTAINING PROTEIN"/>
    <property type="match status" value="1"/>
</dbReference>
<dbReference type="Proteomes" id="UP000732193">
    <property type="component" value="Unassembled WGS sequence"/>
</dbReference>
<gene>
    <name evidence="1" type="ORF">JQV55_14770</name>
</gene>
<dbReference type="PANTHER" id="PTHR43737">
    <property type="entry name" value="BLL7424 PROTEIN"/>
    <property type="match status" value="1"/>
</dbReference>
<sequence>MTARLSRRDILTRAGVIGCSLAASPLLTPVTFASAPWDTRLVVIILRGGMDGLDVVRPVGDPAYAALRPRLGQGKSGLDLDGYFALHPALAPLMPLWRAQELGFCHAVSTPYRDKRSHFDGQDMLEAGTDTLAGGVRDGWLNRMLQQVPGIRADTAYAIGNNDIRVLDGAAPVADWAPDARLGLSPQAMRLAELVMEDDPALHAALAEAQMLSAGSATTRAKGQPHAKIAAFAASRLKNDARVAAFSLGGWDTHRRQDRALPRSLAHLSETLLTLRSGLGAKVWGKTAVVAMTEFGRTARENGTGGTDHGTAGVMVLAGGAVRGGQVYTDWPGLAEKELYQERDLMPIADVRAPVAWIMRGLLGLERSVLEGAVFPGLDLGRDWKVLK</sequence>
<dbReference type="Pfam" id="PF07394">
    <property type="entry name" value="DUF1501"/>
    <property type="match status" value="1"/>
</dbReference>
<dbReference type="PROSITE" id="PS51318">
    <property type="entry name" value="TAT"/>
    <property type="match status" value="1"/>
</dbReference>
<dbReference type="InterPro" id="IPR010869">
    <property type="entry name" value="DUF1501"/>
</dbReference>
<protein>
    <submittedName>
        <fullName evidence="1">DUF1501 domain-containing protein</fullName>
    </submittedName>
</protein>
<name>A0AAE2W0M6_9RHOB</name>
<organism evidence="1 2">
    <name type="scientific">Sulfitobacter geojensis</name>
    <dbReference type="NCBI Taxonomy" id="1342299"/>
    <lineage>
        <taxon>Bacteria</taxon>
        <taxon>Pseudomonadati</taxon>
        <taxon>Pseudomonadota</taxon>
        <taxon>Alphaproteobacteria</taxon>
        <taxon>Rhodobacterales</taxon>
        <taxon>Roseobacteraceae</taxon>
        <taxon>Sulfitobacter</taxon>
    </lineage>
</organism>
<proteinExistence type="predicted"/>
<dbReference type="AlphaFoldDB" id="A0AAE2W0M6"/>
<keyword evidence="2" id="KW-1185">Reference proteome</keyword>
<reference evidence="1 2" key="1">
    <citation type="submission" date="2021-01" db="EMBL/GenBank/DDBJ databases">
        <title>Diatom-associated Roseobacters Show Island Model of Population Structure.</title>
        <authorList>
            <person name="Qu L."/>
            <person name="Feng X."/>
            <person name="Chen Y."/>
            <person name="Li L."/>
            <person name="Wang X."/>
            <person name="Hu Z."/>
            <person name="Wang H."/>
            <person name="Luo H."/>
        </authorList>
    </citation>
    <scope>NUCLEOTIDE SEQUENCE [LARGE SCALE GENOMIC DNA]</scope>
    <source>
        <strain evidence="1 2">TR60-84</strain>
    </source>
</reference>
<dbReference type="RefSeq" id="WP_203242781.1">
    <property type="nucleotide sequence ID" value="NZ_JAFBRH010000003.1"/>
</dbReference>